<organism evidence="2 3">
    <name type="scientific">Streptomyces blastmyceticus</name>
    <dbReference type="NCBI Taxonomy" id="68180"/>
    <lineage>
        <taxon>Bacteria</taxon>
        <taxon>Bacillati</taxon>
        <taxon>Actinomycetota</taxon>
        <taxon>Actinomycetes</taxon>
        <taxon>Kitasatosporales</taxon>
        <taxon>Streptomycetaceae</taxon>
        <taxon>Streptomyces</taxon>
    </lineage>
</organism>
<dbReference type="SUPFAM" id="SSF82171">
    <property type="entry name" value="DPP6 N-terminal domain-like"/>
    <property type="match status" value="1"/>
</dbReference>
<dbReference type="InterPro" id="IPR011042">
    <property type="entry name" value="6-blade_b-propeller_TolB-like"/>
</dbReference>
<comment type="caution">
    <text evidence="2">The sequence shown here is derived from an EMBL/GenBank/DDBJ whole genome shotgun (WGS) entry which is preliminary data.</text>
</comment>
<dbReference type="RefSeq" id="WP_344117678.1">
    <property type="nucleotide sequence ID" value="NZ_BAAABW010000013.1"/>
</dbReference>
<feature type="region of interest" description="Disordered" evidence="1">
    <location>
        <begin position="164"/>
        <end position="183"/>
    </location>
</feature>
<gene>
    <name evidence="2" type="ORF">GCM10010319_23100</name>
</gene>
<dbReference type="Proteomes" id="UP001500063">
    <property type="component" value="Unassembled WGS sequence"/>
</dbReference>
<sequence length="379" mass="40929">MISAAEDGTPGNDYSDTPTISANGRIVAFASLATNLVPGGSAPHTKNVYVRDLRTAKLTQVNAQDQGAPNDANADQPALSANGRYLAFTSSWLEWPRPHNPPEHRHAVYVRDLHTGRTEKANVGLEGTDRDATDPSVSADGRYVAFTAGTSDPLGSRHIYVHDRRTGTSQRISRRPPDDFSVAATPSISADGRRVSYEGYSPSVSGPGNGSAIFVWSRTTGRIEQVDTPYEGPRTSHNSYSASLSPDGRYATFISSNLTGLPCTGGWNDHYIYIRDLQRQITSCPGINVRWGSETPTVTANSRYLLYSTDSLYLRDLRTGHTRTVSVRLDGSPAWAYGAGAAADAHSHTIAFSSTDPGIAPRDPGGYCQVYVTHLPRQD</sequence>
<proteinExistence type="predicted"/>
<dbReference type="InterPro" id="IPR011659">
    <property type="entry name" value="WD40"/>
</dbReference>
<evidence type="ECO:0000313" key="3">
    <source>
        <dbReference type="Proteomes" id="UP001500063"/>
    </source>
</evidence>
<evidence type="ECO:0000256" key="1">
    <source>
        <dbReference type="SAM" id="MobiDB-lite"/>
    </source>
</evidence>
<protein>
    <submittedName>
        <fullName evidence="2">PD40 domain-containing protein</fullName>
    </submittedName>
</protein>
<dbReference type="Pfam" id="PF07676">
    <property type="entry name" value="PD40"/>
    <property type="match status" value="3"/>
</dbReference>
<evidence type="ECO:0000313" key="2">
    <source>
        <dbReference type="EMBL" id="GAA0346097.1"/>
    </source>
</evidence>
<reference evidence="2 3" key="1">
    <citation type="journal article" date="2019" name="Int. J. Syst. Evol. Microbiol.">
        <title>The Global Catalogue of Microorganisms (GCM) 10K type strain sequencing project: providing services to taxonomists for standard genome sequencing and annotation.</title>
        <authorList>
            <consortium name="The Broad Institute Genomics Platform"/>
            <consortium name="The Broad Institute Genome Sequencing Center for Infectious Disease"/>
            <person name="Wu L."/>
            <person name="Ma J."/>
        </authorList>
    </citation>
    <scope>NUCLEOTIDE SEQUENCE [LARGE SCALE GENOMIC DNA]</scope>
    <source>
        <strain evidence="2 3">JCM 4565</strain>
    </source>
</reference>
<dbReference type="EMBL" id="BAAABW010000013">
    <property type="protein sequence ID" value="GAA0346097.1"/>
    <property type="molecule type" value="Genomic_DNA"/>
</dbReference>
<dbReference type="Gene3D" id="2.120.10.30">
    <property type="entry name" value="TolB, C-terminal domain"/>
    <property type="match status" value="2"/>
</dbReference>
<name>A0ABN0WTF5_9ACTN</name>
<keyword evidence="3" id="KW-1185">Reference proteome</keyword>
<accession>A0ABN0WTF5</accession>